<reference evidence="1" key="1">
    <citation type="submission" date="2023-05" db="EMBL/GenBank/DDBJ databases">
        <authorList>
            <person name="Stuckert A."/>
        </authorList>
    </citation>
    <scope>NUCLEOTIDE SEQUENCE</scope>
</reference>
<comment type="caution">
    <text evidence="1">The sequence shown here is derived from an EMBL/GenBank/DDBJ whole genome shotgun (WGS) entry which is preliminary data.</text>
</comment>
<evidence type="ECO:0000313" key="2">
    <source>
        <dbReference type="Proteomes" id="UP001162483"/>
    </source>
</evidence>
<dbReference type="Proteomes" id="UP001162483">
    <property type="component" value="Unassembled WGS sequence"/>
</dbReference>
<protein>
    <submittedName>
        <fullName evidence="1">Uncharacterized protein</fullName>
    </submittedName>
</protein>
<organism evidence="1 2">
    <name type="scientific">Staurois parvus</name>
    <dbReference type="NCBI Taxonomy" id="386267"/>
    <lineage>
        <taxon>Eukaryota</taxon>
        <taxon>Metazoa</taxon>
        <taxon>Chordata</taxon>
        <taxon>Craniata</taxon>
        <taxon>Vertebrata</taxon>
        <taxon>Euteleostomi</taxon>
        <taxon>Amphibia</taxon>
        <taxon>Batrachia</taxon>
        <taxon>Anura</taxon>
        <taxon>Neobatrachia</taxon>
        <taxon>Ranoidea</taxon>
        <taxon>Ranidae</taxon>
        <taxon>Staurois</taxon>
    </lineage>
</organism>
<sequence>MGIDRHHLRAMKGSTHICHCYVALTGTVRWHLKAAQMGTDMHTDAH</sequence>
<evidence type="ECO:0000313" key="1">
    <source>
        <dbReference type="EMBL" id="CAI9603201.1"/>
    </source>
</evidence>
<name>A0ABN9G3A4_9NEOB</name>
<accession>A0ABN9G3A4</accession>
<proteinExistence type="predicted"/>
<gene>
    <name evidence="1" type="ORF">SPARVUS_LOCUS13275572</name>
</gene>
<keyword evidence="2" id="KW-1185">Reference proteome</keyword>
<dbReference type="EMBL" id="CATNWA010017804">
    <property type="protein sequence ID" value="CAI9603201.1"/>
    <property type="molecule type" value="Genomic_DNA"/>
</dbReference>